<dbReference type="InterPro" id="IPR051405">
    <property type="entry name" value="phD/YefM_antitoxin"/>
</dbReference>
<evidence type="ECO:0008006" key="3">
    <source>
        <dbReference type="Google" id="ProtNLM"/>
    </source>
</evidence>
<dbReference type="PANTHER" id="PTHR33713">
    <property type="entry name" value="ANTITOXIN YAFN-RELATED"/>
    <property type="match status" value="1"/>
</dbReference>
<dbReference type="Gene3D" id="3.40.1620.10">
    <property type="entry name" value="YefM-like domain"/>
    <property type="match status" value="1"/>
</dbReference>
<reference evidence="2" key="1">
    <citation type="journal article" date="2014" name="Front. Microbiol.">
        <title>High frequency of phylogenetically diverse reductive dehalogenase-homologous genes in deep subseafloor sedimentary metagenomes.</title>
        <authorList>
            <person name="Kawai M."/>
            <person name="Futagami T."/>
            <person name="Toyoda A."/>
            <person name="Takaki Y."/>
            <person name="Nishi S."/>
            <person name="Hori S."/>
            <person name="Arai W."/>
            <person name="Tsubouchi T."/>
            <person name="Morono Y."/>
            <person name="Uchiyama I."/>
            <person name="Ito T."/>
            <person name="Fujiyama A."/>
            <person name="Inagaki F."/>
            <person name="Takami H."/>
        </authorList>
    </citation>
    <scope>NUCLEOTIDE SEQUENCE</scope>
    <source>
        <strain evidence="2">Expedition CK06-06</strain>
    </source>
</reference>
<dbReference type="PANTHER" id="PTHR33713:SF6">
    <property type="entry name" value="ANTITOXIN YEFM"/>
    <property type="match status" value="1"/>
</dbReference>
<dbReference type="NCBIfam" id="TIGR01552">
    <property type="entry name" value="phd_fam"/>
    <property type="match status" value="1"/>
</dbReference>
<protein>
    <recommendedName>
        <fullName evidence="3">Antitoxin</fullName>
    </recommendedName>
</protein>
<dbReference type="AlphaFoldDB" id="X1ACR0"/>
<proteinExistence type="inferred from homology"/>
<comment type="similarity">
    <text evidence="1">Belongs to the phD/YefM antitoxin family.</text>
</comment>
<evidence type="ECO:0000256" key="1">
    <source>
        <dbReference type="ARBA" id="ARBA00009981"/>
    </source>
</evidence>
<accession>X1ACR0</accession>
<evidence type="ECO:0000313" key="2">
    <source>
        <dbReference type="EMBL" id="GAG57871.1"/>
    </source>
</evidence>
<comment type="caution">
    <text evidence="2">The sequence shown here is derived from an EMBL/GenBank/DDBJ whole genome shotgun (WGS) entry which is preliminary data.</text>
</comment>
<dbReference type="SUPFAM" id="SSF143120">
    <property type="entry name" value="YefM-like"/>
    <property type="match status" value="1"/>
</dbReference>
<sequence>MPKIMSVSKVQPEIFKLLKDVSSGGEPVIITKRGEGTAVLIGEEEYKSLIATIEVLSSPELMESIRESEKEISEGKLIPYKKVFEKT</sequence>
<dbReference type="Pfam" id="PF02604">
    <property type="entry name" value="PhdYeFM_antitox"/>
    <property type="match status" value="1"/>
</dbReference>
<dbReference type="InterPro" id="IPR006442">
    <property type="entry name" value="Antitoxin_Phd/YefM"/>
</dbReference>
<name>X1ACR0_9ZZZZ</name>
<gene>
    <name evidence="2" type="ORF">S01H4_06904</name>
</gene>
<dbReference type="EMBL" id="BART01002194">
    <property type="protein sequence ID" value="GAG57871.1"/>
    <property type="molecule type" value="Genomic_DNA"/>
</dbReference>
<dbReference type="InterPro" id="IPR036165">
    <property type="entry name" value="YefM-like_sf"/>
</dbReference>
<organism evidence="2">
    <name type="scientific">marine sediment metagenome</name>
    <dbReference type="NCBI Taxonomy" id="412755"/>
    <lineage>
        <taxon>unclassified sequences</taxon>
        <taxon>metagenomes</taxon>
        <taxon>ecological metagenomes</taxon>
    </lineage>
</organism>